<protein>
    <submittedName>
        <fullName evidence="9">MFS transporter</fullName>
    </submittedName>
</protein>
<comment type="caution">
    <text evidence="9">The sequence shown here is derived from an EMBL/GenBank/DDBJ whole genome shotgun (WGS) entry which is preliminary data.</text>
</comment>
<feature type="transmembrane region" description="Helical" evidence="7">
    <location>
        <begin position="371"/>
        <end position="390"/>
    </location>
</feature>
<gene>
    <name evidence="9" type="ORF">GCM10010405_23320</name>
</gene>
<dbReference type="CDD" id="cd06173">
    <property type="entry name" value="MFS_MefA_like"/>
    <property type="match status" value="1"/>
</dbReference>
<evidence type="ECO:0000313" key="9">
    <source>
        <dbReference type="EMBL" id="GAA2439312.1"/>
    </source>
</evidence>
<dbReference type="InterPro" id="IPR020846">
    <property type="entry name" value="MFS_dom"/>
</dbReference>
<evidence type="ECO:0000256" key="4">
    <source>
        <dbReference type="ARBA" id="ARBA00022692"/>
    </source>
</evidence>
<evidence type="ECO:0000256" key="3">
    <source>
        <dbReference type="ARBA" id="ARBA00022475"/>
    </source>
</evidence>
<sequence>MVVDGVTDERVRVTEAGPTSGKAAPGDRSNRNTAVLVGFTAITNLADGVTKVVLPLMATTLTDSPAQVAGVGLTLTLPWLLVALHVGVLVDRFDRRLLLWLADGARMLVVGALLLLALRDQVTMPALYAGGLVLGVAEVVALTSAATLVPSAVAPAGQERANAWVAGAETACNEFCGPFVGGLLVAAGASVALGWTGAGYLIGTLILLLLVGRFKPQADDTRPAGSVNQRIAEGVRFLWQQRLLRLMALALTVLSACWGAWLALIPLVATSLMHLDAREYGILLSALGAGGLVGALTVTSVNRLLGRRWSMFADLVGTAAMVAAPVISTNLWAVGAGAFLGGMGGILWTVNSRTLSQRLVPDAMFGRYNAAARLFSWGAMPLGAGLVGVLAEWFGIRTAFAVFAVATLLIIIPFLRTVTPRALAEAEAAPRAD</sequence>
<keyword evidence="4 7" id="KW-0812">Transmembrane</keyword>
<comment type="subcellular location">
    <subcellularLocation>
        <location evidence="1">Cell membrane</location>
        <topology evidence="1">Multi-pass membrane protein</topology>
    </subcellularLocation>
</comment>
<evidence type="ECO:0000256" key="6">
    <source>
        <dbReference type="ARBA" id="ARBA00023136"/>
    </source>
</evidence>
<feature type="transmembrane region" description="Helical" evidence="7">
    <location>
        <begin position="333"/>
        <end position="350"/>
    </location>
</feature>
<evidence type="ECO:0000256" key="2">
    <source>
        <dbReference type="ARBA" id="ARBA00022448"/>
    </source>
</evidence>
<feature type="domain" description="Major facilitator superfamily (MFS) profile" evidence="8">
    <location>
        <begin position="32"/>
        <end position="422"/>
    </location>
</feature>
<dbReference type="PANTHER" id="PTHR23513">
    <property type="entry name" value="INTEGRAL MEMBRANE EFFLUX PROTEIN-RELATED"/>
    <property type="match status" value="1"/>
</dbReference>
<feature type="transmembrane region" description="Helical" evidence="7">
    <location>
        <begin position="311"/>
        <end position="327"/>
    </location>
</feature>
<keyword evidence="2" id="KW-0813">Transport</keyword>
<keyword evidence="3" id="KW-1003">Cell membrane</keyword>
<dbReference type="PROSITE" id="PS50850">
    <property type="entry name" value="MFS"/>
    <property type="match status" value="1"/>
</dbReference>
<dbReference type="EMBL" id="BAAASZ010000018">
    <property type="protein sequence ID" value="GAA2439312.1"/>
    <property type="molecule type" value="Genomic_DNA"/>
</dbReference>
<dbReference type="PANTHER" id="PTHR23513:SF6">
    <property type="entry name" value="MAJOR FACILITATOR SUPERFAMILY ASSOCIATED DOMAIN-CONTAINING PROTEIN"/>
    <property type="match status" value="1"/>
</dbReference>
<dbReference type="SUPFAM" id="SSF103473">
    <property type="entry name" value="MFS general substrate transporter"/>
    <property type="match status" value="1"/>
</dbReference>
<dbReference type="Proteomes" id="UP001501638">
    <property type="component" value="Unassembled WGS sequence"/>
</dbReference>
<keyword evidence="6 7" id="KW-0472">Membrane</keyword>
<dbReference type="Gene3D" id="1.20.1250.20">
    <property type="entry name" value="MFS general substrate transporter like domains"/>
    <property type="match status" value="1"/>
</dbReference>
<dbReference type="Pfam" id="PF05977">
    <property type="entry name" value="MFS_3"/>
    <property type="match status" value="1"/>
</dbReference>
<evidence type="ECO:0000259" key="8">
    <source>
        <dbReference type="PROSITE" id="PS50850"/>
    </source>
</evidence>
<reference evidence="10" key="1">
    <citation type="journal article" date="2019" name="Int. J. Syst. Evol. Microbiol.">
        <title>The Global Catalogue of Microorganisms (GCM) 10K type strain sequencing project: providing services to taxonomists for standard genome sequencing and annotation.</title>
        <authorList>
            <consortium name="The Broad Institute Genomics Platform"/>
            <consortium name="The Broad Institute Genome Sequencing Center for Infectious Disease"/>
            <person name="Wu L."/>
            <person name="Ma J."/>
        </authorList>
    </citation>
    <scope>NUCLEOTIDE SEQUENCE [LARGE SCALE GENOMIC DNA]</scope>
    <source>
        <strain evidence="10">JCM 6305</strain>
    </source>
</reference>
<evidence type="ECO:0000256" key="7">
    <source>
        <dbReference type="SAM" id="Phobius"/>
    </source>
</evidence>
<feature type="transmembrane region" description="Helical" evidence="7">
    <location>
        <begin position="97"/>
        <end position="118"/>
    </location>
</feature>
<name>A0ABP5X0Z8_9ACTN</name>
<dbReference type="InterPro" id="IPR036259">
    <property type="entry name" value="MFS_trans_sf"/>
</dbReference>
<keyword evidence="10" id="KW-1185">Reference proteome</keyword>
<feature type="transmembrane region" description="Helical" evidence="7">
    <location>
        <begin position="246"/>
        <end position="268"/>
    </location>
</feature>
<accession>A0ABP5X0Z8</accession>
<organism evidence="9 10">
    <name type="scientific">Streptomyces macrosporus</name>
    <dbReference type="NCBI Taxonomy" id="44032"/>
    <lineage>
        <taxon>Bacteria</taxon>
        <taxon>Bacillati</taxon>
        <taxon>Actinomycetota</taxon>
        <taxon>Actinomycetes</taxon>
        <taxon>Kitasatosporales</taxon>
        <taxon>Streptomycetaceae</taxon>
        <taxon>Streptomyces</taxon>
    </lineage>
</organism>
<dbReference type="InterPro" id="IPR010290">
    <property type="entry name" value="TM_effector"/>
</dbReference>
<feature type="transmembrane region" description="Helical" evidence="7">
    <location>
        <begin position="280"/>
        <end position="299"/>
    </location>
</feature>
<keyword evidence="5 7" id="KW-1133">Transmembrane helix</keyword>
<proteinExistence type="predicted"/>
<evidence type="ECO:0000256" key="5">
    <source>
        <dbReference type="ARBA" id="ARBA00022989"/>
    </source>
</evidence>
<feature type="transmembrane region" description="Helical" evidence="7">
    <location>
        <begin position="66"/>
        <end position="90"/>
    </location>
</feature>
<evidence type="ECO:0000313" key="10">
    <source>
        <dbReference type="Proteomes" id="UP001501638"/>
    </source>
</evidence>
<evidence type="ECO:0000256" key="1">
    <source>
        <dbReference type="ARBA" id="ARBA00004651"/>
    </source>
</evidence>
<feature type="transmembrane region" description="Helical" evidence="7">
    <location>
        <begin position="396"/>
        <end position="415"/>
    </location>
</feature>
<feature type="transmembrane region" description="Helical" evidence="7">
    <location>
        <begin position="192"/>
        <end position="212"/>
    </location>
</feature>